<dbReference type="AlphaFoldDB" id="A0A3N4NRF8"/>
<organism evidence="8 9">
    <name type="scientific">Aureibaculum marinum</name>
    <dbReference type="NCBI Taxonomy" id="2487930"/>
    <lineage>
        <taxon>Bacteria</taxon>
        <taxon>Pseudomonadati</taxon>
        <taxon>Bacteroidota</taxon>
        <taxon>Flavobacteriia</taxon>
        <taxon>Flavobacteriales</taxon>
        <taxon>Flavobacteriaceae</taxon>
        <taxon>Aureibaculum</taxon>
    </lineage>
</organism>
<evidence type="ECO:0000256" key="2">
    <source>
        <dbReference type="ARBA" id="ARBA00022475"/>
    </source>
</evidence>
<protein>
    <submittedName>
        <fullName evidence="8">PLDc_N domain-containing protein</fullName>
    </submittedName>
</protein>
<dbReference type="GO" id="GO:0005886">
    <property type="term" value="C:plasma membrane"/>
    <property type="evidence" value="ECO:0007669"/>
    <property type="project" value="UniProtKB-SubCell"/>
</dbReference>
<gene>
    <name evidence="8" type="ORF">EGM88_07055</name>
</gene>
<dbReference type="EMBL" id="RPFJ01000007">
    <property type="protein sequence ID" value="RPD98245.1"/>
    <property type="molecule type" value="Genomic_DNA"/>
</dbReference>
<evidence type="ECO:0000313" key="8">
    <source>
        <dbReference type="EMBL" id="RPD98245.1"/>
    </source>
</evidence>
<proteinExistence type="predicted"/>
<comment type="subcellular location">
    <subcellularLocation>
        <location evidence="1">Cell membrane</location>
        <topology evidence="1">Multi-pass membrane protein</topology>
    </subcellularLocation>
</comment>
<evidence type="ECO:0000256" key="5">
    <source>
        <dbReference type="ARBA" id="ARBA00023136"/>
    </source>
</evidence>
<evidence type="ECO:0000256" key="4">
    <source>
        <dbReference type="ARBA" id="ARBA00022989"/>
    </source>
</evidence>
<evidence type="ECO:0000256" key="1">
    <source>
        <dbReference type="ARBA" id="ARBA00004651"/>
    </source>
</evidence>
<evidence type="ECO:0000313" key="9">
    <source>
        <dbReference type="Proteomes" id="UP000270856"/>
    </source>
</evidence>
<dbReference type="RefSeq" id="WP_123897277.1">
    <property type="nucleotide sequence ID" value="NZ_RPFJ01000007.1"/>
</dbReference>
<keyword evidence="4 6" id="KW-1133">Transmembrane helix</keyword>
<keyword evidence="9" id="KW-1185">Reference proteome</keyword>
<accession>A0A3N4NRF8</accession>
<sequence>MNPFITKVLLTTSILVLITLTISIIDIRKSKLNRSNKIFWIIMVLLFNVFGTITYFIIGRKK</sequence>
<evidence type="ECO:0000256" key="3">
    <source>
        <dbReference type="ARBA" id="ARBA00022692"/>
    </source>
</evidence>
<dbReference type="Proteomes" id="UP000270856">
    <property type="component" value="Unassembled WGS sequence"/>
</dbReference>
<dbReference type="InterPro" id="IPR027379">
    <property type="entry name" value="CLS_N"/>
</dbReference>
<keyword evidence="5 6" id="KW-0472">Membrane</keyword>
<feature type="transmembrane region" description="Helical" evidence="6">
    <location>
        <begin position="39"/>
        <end position="58"/>
    </location>
</feature>
<feature type="domain" description="Cardiolipin synthase N-terminal" evidence="7">
    <location>
        <begin position="22"/>
        <end position="60"/>
    </location>
</feature>
<evidence type="ECO:0000259" key="7">
    <source>
        <dbReference type="Pfam" id="PF13396"/>
    </source>
</evidence>
<reference evidence="8 9" key="1">
    <citation type="submission" date="2018-11" db="EMBL/GenBank/DDBJ databases">
        <title>Aureibaculum marinum gen. nov., sp. nov., a member of the family Flavobacteriaceae isolated from the Bohai Sea.</title>
        <authorList>
            <person name="Ji X."/>
        </authorList>
    </citation>
    <scope>NUCLEOTIDE SEQUENCE [LARGE SCALE GENOMIC DNA]</scope>
    <source>
        <strain evidence="8 9">BH-SD17</strain>
    </source>
</reference>
<keyword evidence="2" id="KW-1003">Cell membrane</keyword>
<comment type="caution">
    <text evidence="8">The sequence shown here is derived from an EMBL/GenBank/DDBJ whole genome shotgun (WGS) entry which is preliminary data.</text>
</comment>
<dbReference type="Pfam" id="PF13396">
    <property type="entry name" value="PLDc_N"/>
    <property type="match status" value="1"/>
</dbReference>
<keyword evidence="3 6" id="KW-0812">Transmembrane</keyword>
<name>A0A3N4NRF8_9FLAO</name>
<evidence type="ECO:0000256" key="6">
    <source>
        <dbReference type="SAM" id="Phobius"/>
    </source>
</evidence>
<dbReference type="OrthoDB" id="1123412at2"/>